<evidence type="ECO:0000313" key="2">
    <source>
        <dbReference type="Proteomes" id="UP000585474"/>
    </source>
</evidence>
<dbReference type="Proteomes" id="UP000585474">
    <property type="component" value="Unassembled WGS sequence"/>
</dbReference>
<name>A0A7J0FG05_9ERIC</name>
<reference evidence="1 2" key="1">
    <citation type="submission" date="2019-07" db="EMBL/GenBank/DDBJ databases">
        <title>De Novo Assembly of kiwifruit Actinidia rufa.</title>
        <authorList>
            <person name="Sugita-Konishi S."/>
            <person name="Sato K."/>
            <person name="Mori E."/>
            <person name="Abe Y."/>
            <person name="Kisaki G."/>
            <person name="Hamano K."/>
            <person name="Suezawa K."/>
            <person name="Otani M."/>
            <person name="Fukuda T."/>
            <person name="Manabe T."/>
            <person name="Gomi K."/>
            <person name="Tabuchi M."/>
            <person name="Akimitsu K."/>
            <person name="Kataoka I."/>
        </authorList>
    </citation>
    <scope>NUCLEOTIDE SEQUENCE [LARGE SCALE GENOMIC DNA]</scope>
    <source>
        <strain evidence="2">cv. Fuchu</strain>
    </source>
</reference>
<accession>A0A7J0FG05</accession>
<sequence length="107" mass="12122">MPPPQSSLLYSYFLTPPIPLHHTCAFVNMRDPFAWEEEKVVELRMALQNSIAAITNNPDVVAWSAHPSGEFSVKYLLLTGERLLALGIIQGSESEWWRLQWVLPSSV</sequence>
<proteinExistence type="predicted"/>
<organism evidence="1 2">
    <name type="scientific">Actinidia rufa</name>
    <dbReference type="NCBI Taxonomy" id="165716"/>
    <lineage>
        <taxon>Eukaryota</taxon>
        <taxon>Viridiplantae</taxon>
        <taxon>Streptophyta</taxon>
        <taxon>Embryophyta</taxon>
        <taxon>Tracheophyta</taxon>
        <taxon>Spermatophyta</taxon>
        <taxon>Magnoliopsida</taxon>
        <taxon>eudicotyledons</taxon>
        <taxon>Gunneridae</taxon>
        <taxon>Pentapetalae</taxon>
        <taxon>asterids</taxon>
        <taxon>Ericales</taxon>
        <taxon>Actinidiaceae</taxon>
        <taxon>Actinidia</taxon>
    </lineage>
</organism>
<evidence type="ECO:0000313" key="1">
    <source>
        <dbReference type="EMBL" id="GFY97634.1"/>
    </source>
</evidence>
<gene>
    <name evidence="1" type="ORF">Acr_12g0001750</name>
</gene>
<dbReference type="EMBL" id="BJWL01000012">
    <property type="protein sequence ID" value="GFY97634.1"/>
    <property type="molecule type" value="Genomic_DNA"/>
</dbReference>
<comment type="caution">
    <text evidence="1">The sequence shown here is derived from an EMBL/GenBank/DDBJ whole genome shotgun (WGS) entry which is preliminary data.</text>
</comment>
<dbReference type="AlphaFoldDB" id="A0A7J0FG05"/>
<protein>
    <submittedName>
        <fullName evidence="1">Uncharacterized protein</fullName>
    </submittedName>
</protein>
<keyword evidence="2" id="KW-1185">Reference proteome</keyword>